<feature type="coiled-coil region" evidence="1">
    <location>
        <begin position="222"/>
        <end position="396"/>
    </location>
</feature>
<gene>
    <name evidence="2" type="ORF">SteCoe_11294</name>
</gene>
<proteinExistence type="predicted"/>
<keyword evidence="3" id="KW-1185">Reference proteome</keyword>
<dbReference type="Proteomes" id="UP000187209">
    <property type="component" value="Unassembled WGS sequence"/>
</dbReference>
<evidence type="ECO:0000313" key="3">
    <source>
        <dbReference type="Proteomes" id="UP000187209"/>
    </source>
</evidence>
<comment type="caution">
    <text evidence="2">The sequence shown here is derived from an EMBL/GenBank/DDBJ whole genome shotgun (WGS) entry which is preliminary data.</text>
</comment>
<evidence type="ECO:0000313" key="2">
    <source>
        <dbReference type="EMBL" id="OMJ87053.1"/>
    </source>
</evidence>
<feature type="coiled-coil region" evidence="1">
    <location>
        <begin position="499"/>
        <end position="526"/>
    </location>
</feature>
<dbReference type="EMBL" id="MPUH01000187">
    <property type="protein sequence ID" value="OMJ87053.1"/>
    <property type="molecule type" value="Genomic_DNA"/>
</dbReference>
<feature type="coiled-coil region" evidence="1">
    <location>
        <begin position="583"/>
        <end position="638"/>
    </location>
</feature>
<reference evidence="2 3" key="1">
    <citation type="submission" date="2016-11" db="EMBL/GenBank/DDBJ databases">
        <title>The macronuclear genome of Stentor coeruleus: a giant cell with tiny introns.</title>
        <authorList>
            <person name="Slabodnick M."/>
            <person name="Ruby J.G."/>
            <person name="Reiff S.B."/>
            <person name="Swart E.C."/>
            <person name="Gosai S."/>
            <person name="Prabakaran S."/>
            <person name="Witkowska E."/>
            <person name="Larue G.E."/>
            <person name="Fisher S."/>
            <person name="Freeman R.M."/>
            <person name="Gunawardena J."/>
            <person name="Chu W."/>
            <person name="Stover N.A."/>
            <person name="Gregory B.D."/>
            <person name="Nowacki M."/>
            <person name="Derisi J."/>
            <person name="Roy S.W."/>
            <person name="Marshall W.F."/>
            <person name="Sood P."/>
        </authorList>
    </citation>
    <scope>NUCLEOTIDE SEQUENCE [LARGE SCALE GENOMIC DNA]</scope>
    <source>
        <strain evidence="2">WM001</strain>
    </source>
</reference>
<keyword evidence="1" id="KW-0175">Coiled coil</keyword>
<dbReference type="SUPFAM" id="SSF57997">
    <property type="entry name" value="Tropomyosin"/>
    <property type="match status" value="1"/>
</dbReference>
<name>A0A1R2CDH9_9CILI</name>
<dbReference type="AlphaFoldDB" id="A0A1R2CDH9"/>
<dbReference type="OrthoDB" id="194112at2759"/>
<organism evidence="2 3">
    <name type="scientific">Stentor coeruleus</name>
    <dbReference type="NCBI Taxonomy" id="5963"/>
    <lineage>
        <taxon>Eukaryota</taxon>
        <taxon>Sar</taxon>
        <taxon>Alveolata</taxon>
        <taxon>Ciliophora</taxon>
        <taxon>Postciliodesmatophora</taxon>
        <taxon>Heterotrichea</taxon>
        <taxon>Heterotrichida</taxon>
        <taxon>Stentoridae</taxon>
        <taxon>Stentor</taxon>
    </lineage>
</organism>
<sequence length="898" mass="105967">MEESIHSGGDDVIDLLREKVRTQAQRLRQLEQYKILCEQRIQDLMPGHTLPVKPEDIGSECRNDLIEELQYAKSKIERLQQELYSNNTQVPLAENYTFPHPSTDLTFAQLKELYSAIYFQHSKALQEKKNLEDCLKAEIQLSEEQKTYIDVLKQSIESNSVMSICEFKDTIRQSKESSFVKGIKFESLEEFENHKAKSLDEDPTGSNMQEYMKEREKTDLYLQEAAEALQYAEDEVQKLEVRNSKLLEELDYFKENEKRLNDLIEEFEEKKKQMINTIEKLERNENQISYDKGKLEEKAKEIEGVNKELKDKLKKVEDQYEELEKSYKKLEIQSVDGERALKDLQLTQRSKDSQTRTLENDLEVLRLNKKELSGKISSLENDVKMLNKNLEVTRTDLFETKEKLYQTNSKNTDLESQCDKYMKKSTELEFKLEKSDQYLKSKEETIIKLKKQFSESQAFYEKKTKEFQDTIIDLTKKSNEFQLKNTTLDSKYKKNDEILTKLKSDLEKSSKDLQNAKIEIQNYREQLNKSFSFKEQLESEVKSLEYFISQERSARNSLAEDTISTKIQIQELEKDKTLYMTKSLMLENEIEDMKIEYENFKLQNIKILADLTQESRSKKNLQDENIQYKETNALLENYRYDIETSKKTLVMFCNNFGSVCLGSLSFNSLISEQLKEQIFKNNKDDNVSIAQWVEIMCNELEILLRGQLKFKEESALLRQQIENFKEKFKCLQEDYDENDVNRKALITQIESLGIDYEKLITENQIISNRLQITSTELNNLRKKSQNTKTNYKTVFEEANEANCKIFALKKRLENETVLRKKCEIELSHLNDEKDLLNKVLIRLEKCIEPDELENIYSSILNSRNVIPELQRFSLVKTSKDRDLRSFSYDLYQPGYDFS</sequence>
<protein>
    <submittedName>
        <fullName evidence="2">Uncharacterized protein</fullName>
    </submittedName>
</protein>
<evidence type="ECO:0000256" key="1">
    <source>
        <dbReference type="SAM" id="Coils"/>
    </source>
</evidence>
<accession>A0A1R2CDH9</accession>